<dbReference type="NCBIfam" id="TIGR01444">
    <property type="entry name" value="fkbM_fam"/>
    <property type="match status" value="1"/>
</dbReference>
<dbReference type="STRING" id="396588.Tgr7_2105"/>
<dbReference type="AlphaFoldDB" id="B8GTU1"/>
<gene>
    <name evidence="2" type="ordered locus">Tgr7_2105</name>
</gene>
<dbReference type="Gene3D" id="3.40.50.150">
    <property type="entry name" value="Vaccinia Virus protein VP39"/>
    <property type="match status" value="1"/>
</dbReference>
<organism evidence="2 3">
    <name type="scientific">Thioalkalivibrio sulfidiphilus (strain HL-EbGR7)</name>
    <dbReference type="NCBI Taxonomy" id="396588"/>
    <lineage>
        <taxon>Bacteria</taxon>
        <taxon>Pseudomonadati</taxon>
        <taxon>Pseudomonadota</taxon>
        <taxon>Gammaproteobacteria</taxon>
        <taxon>Chromatiales</taxon>
        <taxon>Ectothiorhodospiraceae</taxon>
        <taxon>Thioalkalivibrio</taxon>
    </lineage>
</organism>
<evidence type="ECO:0000313" key="3">
    <source>
        <dbReference type="Proteomes" id="UP000002383"/>
    </source>
</evidence>
<evidence type="ECO:0000313" key="2">
    <source>
        <dbReference type="EMBL" id="ACL73185.1"/>
    </source>
</evidence>
<dbReference type="OrthoDB" id="4104638at2"/>
<dbReference type="RefSeq" id="WP_012638663.1">
    <property type="nucleotide sequence ID" value="NC_011901.1"/>
</dbReference>
<dbReference type="InterPro" id="IPR053188">
    <property type="entry name" value="FkbM_Methyltransferase"/>
</dbReference>
<reference evidence="2 3" key="1">
    <citation type="journal article" date="2011" name="Stand. Genomic Sci.">
        <title>Complete genome sequence of 'Thioalkalivibrio sulfidophilus' HL-EbGr7.</title>
        <authorList>
            <person name="Muyzer G."/>
            <person name="Sorokin D.Y."/>
            <person name="Mavromatis K."/>
            <person name="Lapidus A."/>
            <person name="Clum A."/>
            <person name="Ivanova N."/>
            <person name="Pati A."/>
            <person name="d'Haeseleer P."/>
            <person name="Woyke T."/>
            <person name="Kyrpides N.C."/>
        </authorList>
    </citation>
    <scope>NUCLEOTIDE SEQUENCE [LARGE SCALE GENOMIC DNA]</scope>
    <source>
        <strain evidence="2 3">HL-EbGR7</strain>
    </source>
</reference>
<dbReference type="GO" id="GO:0008171">
    <property type="term" value="F:O-methyltransferase activity"/>
    <property type="evidence" value="ECO:0007669"/>
    <property type="project" value="TreeGrafter"/>
</dbReference>
<accession>B8GTU1</accession>
<dbReference type="PANTHER" id="PTHR36973:SF4">
    <property type="entry name" value="NODULATION PROTEIN"/>
    <property type="match status" value="1"/>
</dbReference>
<dbReference type="Proteomes" id="UP000002383">
    <property type="component" value="Chromosome"/>
</dbReference>
<dbReference type="Pfam" id="PF05050">
    <property type="entry name" value="Methyltransf_21"/>
    <property type="match status" value="1"/>
</dbReference>
<dbReference type="HOGENOM" id="CLU_068034_2_1_6"/>
<dbReference type="InterPro" id="IPR029063">
    <property type="entry name" value="SAM-dependent_MTases_sf"/>
</dbReference>
<keyword evidence="3" id="KW-1185">Reference proteome</keyword>
<dbReference type="SUPFAM" id="SSF53335">
    <property type="entry name" value="S-adenosyl-L-methionine-dependent methyltransferases"/>
    <property type="match status" value="1"/>
</dbReference>
<feature type="domain" description="Methyltransferase FkbM" evidence="1">
    <location>
        <begin position="40"/>
        <end position="210"/>
    </location>
</feature>
<proteinExistence type="predicted"/>
<dbReference type="InterPro" id="IPR006342">
    <property type="entry name" value="FkbM_mtfrase"/>
</dbReference>
<dbReference type="EMBL" id="CP001339">
    <property type="protein sequence ID" value="ACL73185.1"/>
    <property type="molecule type" value="Genomic_DNA"/>
</dbReference>
<evidence type="ECO:0000259" key="1">
    <source>
        <dbReference type="Pfam" id="PF05050"/>
    </source>
</evidence>
<name>B8GTU1_THISH</name>
<dbReference type="eggNOG" id="COG2242">
    <property type="taxonomic scope" value="Bacteria"/>
</dbReference>
<protein>
    <recommendedName>
        <fullName evidence="1">Methyltransferase FkbM domain-containing protein</fullName>
    </recommendedName>
</protein>
<dbReference type="KEGG" id="tgr:Tgr7_2105"/>
<dbReference type="PANTHER" id="PTHR36973">
    <property type="entry name" value="SLL1456 PROTEIN-RELATED"/>
    <property type="match status" value="1"/>
</dbReference>
<sequence length="235" mass="26744">MKQFIRGIVNRLGFDVIRLHRSPKRTLLGLSRMNIGSVIDVGANRGQFARLVSTFFPNAELYCFEPLEEPFRELNAWAETQGDRVHCFQFALGEQEGEAEIHLHEQHTPSSSLLSATDNCHRLYPQTRVERMERIRISTLDEVLKGSLDRMPREILLKLDVQGFEDRVLRGGGNVLSQCRAVLLEVCVDPLYQGQASFYELAHLLREQGFGYAGNLDQSYGADGRVVFLDAMFVR</sequence>